<evidence type="ECO:0000256" key="1">
    <source>
        <dbReference type="SAM" id="Phobius"/>
    </source>
</evidence>
<name>A0A914REU3_PAREQ</name>
<keyword evidence="1" id="KW-1133">Transmembrane helix</keyword>
<sequence>MILSRNTSISLADTGMFFSKRIRRIFPAYYLMIFVVLKCSNLKWRYLAMFPSGYVILIFLQIANYDFLLHAWSLAVEIQFYCVAPLFSLIAHLSSVVHVESTRELHFSSLPSRLWQFLAGSFAFEFHLFLCSSHYFFVKKGRLFPIVFHFEMVFSPI</sequence>
<accession>A0A914REU3</accession>
<dbReference type="GO" id="GO:0000271">
    <property type="term" value="P:polysaccharide biosynthetic process"/>
    <property type="evidence" value="ECO:0007669"/>
    <property type="project" value="TreeGrafter"/>
</dbReference>
<reference evidence="3" key="1">
    <citation type="submission" date="2022-11" db="UniProtKB">
        <authorList>
            <consortium name="WormBaseParasite"/>
        </authorList>
    </citation>
    <scope>IDENTIFICATION</scope>
</reference>
<feature type="transmembrane region" description="Helical" evidence="1">
    <location>
        <begin position="74"/>
        <end position="94"/>
    </location>
</feature>
<dbReference type="GO" id="GO:0016020">
    <property type="term" value="C:membrane"/>
    <property type="evidence" value="ECO:0007669"/>
    <property type="project" value="TreeGrafter"/>
</dbReference>
<dbReference type="Proteomes" id="UP000887564">
    <property type="component" value="Unplaced"/>
</dbReference>
<feature type="transmembrane region" description="Helical" evidence="1">
    <location>
        <begin position="114"/>
        <end position="138"/>
    </location>
</feature>
<dbReference type="AlphaFoldDB" id="A0A914REU3"/>
<feature type="transmembrane region" description="Helical" evidence="1">
    <location>
        <begin position="21"/>
        <end position="38"/>
    </location>
</feature>
<dbReference type="WBParaSite" id="PEQ_0000328301-mRNA-1">
    <property type="protein sequence ID" value="PEQ_0000328301-mRNA-1"/>
    <property type="gene ID" value="PEQ_0000328301"/>
</dbReference>
<dbReference type="PANTHER" id="PTHR23028">
    <property type="entry name" value="ACETYLTRANSFERASE"/>
    <property type="match status" value="1"/>
</dbReference>
<dbReference type="InterPro" id="IPR050879">
    <property type="entry name" value="Acyltransferase_3"/>
</dbReference>
<keyword evidence="1" id="KW-0812">Transmembrane</keyword>
<evidence type="ECO:0000313" key="2">
    <source>
        <dbReference type="Proteomes" id="UP000887564"/>
    </source>
</evidence>
<proteinExistence type="predicted"/>
<keyword evidence="1" id="KW-0472">Membrane</keyword>
<keyword evidence="2" id="KW-1185">Reference proteome</keyword>
<organism evidence="2 3">
    <name type="scientific">Parascaris equorum</name>
    <name type="common">Equine roundworm</name>
    <dbReference type="NCBI Taxonomy" id="6256"/>
    <lineage>
        <taxon>Eukaryota</taxon>
        <taxon>Metazoa</taxon>
        <taxon>Ecdysozoa</taxon>
        <taxon>Nematoda</taxon>
        <taxon>Chromadorea</taxon>
        <taxon>Rhabditida</taxon>
        <taxon>Spirurina</taxon>
        <taxon>Ascaridomorpha</taxon>
        <taxon>Ascaridoidea</taxon>
        <taxon>Ascarididae</taxon>
        <taxon>Parascaris</taxon>
    </lineage>
</organism>
<protein>
    <submittedName>
        <fullName evidence="3">Uncharacterized protein</fullName>
    </submittedName>
</protein>
<evidence type="ECO:0000313" key="3">
    <source>
        <dbReference type="WBParaSite" id="PEQ_0000328301-mRNA-1"/>
    </source>
</evidence>
<dbReference type="PANTHER" id="PTHR23028:SF53">
    <property type="entry name" value="ACYL_TRANSF_3 DOMAIN-CONTAINING PROTEIN"/>
    <property type="match status" value="1"/>
</dbReference>